<comment type="cofactor">
    <cofactor evidence="3">
        <name>Mg(2+)</name>
        <dbReference type="ChEBI" id="CHEBI:18420"/>
    </cofactor>
    <text evidence="3">Binds 2 magnesium ions per subunit.</text>
</comment>
<feature type="binding site" evidence="3">
    <location>
        <position position="274"/>
    </location>
    <ligand>
        <name>Mg(2+)</name>
        <dbReference type="ChEBI" id="CHEBI:18420"/>
        <label>1</label>
    </ligand>
</feature>
<evidence type="ECO:0000256" key="2">
    <source>
        <dbReference type="ARBA" id="ARBA00022801"/>
    </source>
</evidence>
<name>A0AAE4TZI4_9ACTN</name>
<dbReference type="EMBL" id="JAWLKJ010000002">
    <property type="protein sequence ID" value="MDV6299400.1"/>
    <property type="molecule type" value="Genomic_DNA"/>
</dbReference>
<keyword evidence="2 4" id="KW-0378">Hydrolase</keyword>
<reference evidence="4" key="1">
    <citation type="submission" date="2023-10" db="EMBL/GenBank/DDBJ databases">
        <title>Development of a sustainable strategy for remediation of hydrocarbon-contaminated territories based on the waste exchange concept.</title>
        <authorList>
            <person name="Krivoruchko A."/>
        </authorList>
    </citation>
    <scope>NUCLEOTIDE SEQUENCE</scope>
    <source>
        <strain evidence="4">IEGM 1175</strain>
    </source>
</reference>
<dbReference type="InterPro" id="IPR050792">
    <property type="entry name" value="ADP-ribosylglycohydrolase"/>
</dbReference>
<comment type="similarity">
    <text evidence="1">Belongs to the ADP-ribosylglycohydrolase family.</text>
</comment>
<dbReference type="GO" id="GO:0016798">
    <property type="term" value="F:hydrolase activity, acting on glycosyl bonds"/>
    <property type="evidence" value="ECO:0007669"/>
    <property type="project" value="UniProtKB-KW"/>
</dbReference>
<feature type="binding site" evidence="3">
    <location>
        <position position="58"/>
    </location>
    <ligand>
        <name>Mg(2+)</name>
        <dbReference type="ChEBI" id="CHEBI:18420"/>
        <label>1</label>
    </ligand>
</feature>
<dbReference type="Pfam" id="PF03747">
    <property type="entry name" value="ADP_ribosyl_GH"/>
    <property type="match status" value="1"/>
</dbReference>
<dbReference type="PANTHER" id="PTHR16222:SF24">
    <property type="entry name" value="ADP-RIBOSYLHYDROLASE ARH3"/>
    <property type="match status" value="1"/>
</dbReference>
<evidence type="ECO:0000313" key="4">
    <source>
        <dbReference type="EMBL" id="MDV6299400.1"/>
    </source>
</evidence>
<protein>
    <submittedName>
        <fullName evidence="4">ADP-ribosylglycohydrolase family protein</fullName>
        <ecNumber evidence="4">3.2.2.-</ecNumber>
    </submittedName>
</protein>
<keyword evidence="3" id="KW-0460">Magnesium</keyword>
<accession>A0AAE4TZI4</accession>
<feature type="binding site" evidence="3">
    <location>
        <position position="59"/>
    </location>
    <ligand>
        <name>Mg(2+)</name>
        <dbReference type="ChEBI" id="CHEBI:18420"/>
        <label>1</label>
    </ligand>
</feature>
<dbReference type="Proteomes" id="UP001185873">
    <property type="component" value="Unassembled WGS sequence"/>
</dbReference>
<feature type="binding site" evidence="3">
    <location>
        <position position="60"/>
    </location>
    <ligand>
        <name>Mg(2+)</name>
        <dbReference type="ChEBI" id="CHEBI:18420"/>
        <label>1</label>
    </ligand>
</feature>
<dbReference type="InterPro" id="IPR036705">
    <property type="entry name" value="Ribosyl_crysJ1_sf"/>
</dbReference>
<organism evidence="4 5">
    <name type="scientific">Dietzia maris</name>
    <dbReference type="NCBI Taxonomy" id="37915"/>
    <lineage>
        <taxon>Bacteria</taxon>
        <taxon>Bacillati</taxon>
        <taxon>Actinomycetota</taxon>
        <taxon>Actinomycetes</taxon>
        <taxon>Mycobacteriales</taxon>
        <taxon>Dietziaceae</taxon>
        <taxon>Dietzia</taxon>
    </lineage>
</organism>
<dbReference type="EC" id="3.2.2.-" evidence="4"/>
<gene>
    <name evidence="4" type="ORF">R3P82_09760</name>
</gene>
<evidence type="ECO:0000313" key="5">
    <source>
        <dbReference type="Proteomes" id="UP001185873"/>
    </source>
</evidence>
<evidence type="ECO:0000256" key="1">
    <source>
        <dbReference type="ARBA" id="ARBA00010702"/>
    </source>
</evidence>
<comment type="caution">
    <text evidence="4">The sequence shown here is derived from an EMBL/GenBank/DDBJ whole genome shotgun (WGS) entry which is preliminary data.</text>
</comment>
<keyword evidence="4" id="KW-0326">Glycosidase</keyword>
<feature type="binding site" evidence="3">
    <location>
        <position position="271"/>
    </location>
    <ligand>
        <name>Mg(2+)</name>
        <dbReference type="ChEBI" id="CHEBI:18420"/>
        <label>1</label>
    </ligand>
</feature>
<keyword evidence="3" id="KW-0479">Metal-binding</keyword>
<feature type="binding site" evidence="3">
    <location>
        <position position="273"/>
    </location>
    <ligand>
        <name>Mg(2+)</name>
        <dbReference type="ChEBI" id="CHEBI:18420"/>
        <label>1</label>
    </ligand>
</feature>
<dbReference type="AlphaFoldDB" id="A0AAE4TZI4"/>
<sequence length="334" mass="34408">MTGSGDRGWDDRVAGVMLGTAVGDALGAGYEYGSAPLGPEGPQMIGGGLGGFAPGQWTDDTSMAWCVLDVAARGGGLLTDEALSEVTRNFGRWYDSGPPDIGNQTAAVLRAAGPAPTAAAAREAAEEHFRRSHHSAGNGSLMRTAPVALAHLGDTGAIVRAATGVSDLTHSDPRTAQACVLWSLAINRAVREQVLGLRGGLAHLDGPDREYWEACIDEAEQGPPERFRRNGWVVTALQAAWSAIHHTPIPAADPGRHLADTLVTAIGIGGDTDTVAAIAGGLLGARWGASAVPAQWRDICHGYPGLTGEDLVELAHAAAAVGDVGSVAGRDTRR</sequence>
<evidence type="ECO:0000256" key="3">
    <source>
        <dbReference type="PIRSR" id="PIRSR605502-1"/>
    </source>
</evidence>
<dbReference type="RefSeq" id="WP_317469966.1">
    <property type="nucleotide sequence ID" value="NZ_JAWLKJ010000002.1"/>
</dbReference>
<dbReference type="GO" id="GO:0046872">
    <property type="term" value="F:metal ion binding"/>
    <property type="evidence" value="ECO:0007669"/>
    <property type="project" value="UniProtKB-KW"/>
</dbReference>
<dbReference type="SUPFAM" id="SSF101478">
    <property type="entry name" value="ADP-ribosylglycohydrolase"/>
    <property type="match status" value="1"/>
</dbReference>
<proteinExistence type="inferred from homology"/>
<dbReference type="Gene3D" id="1.10.4080.10">
    <property type="entry name" value="ADP-ribosylation/Crystallin J1"/>
    <property type="match status" value="1"/>
</dbReference>
<dbReference type="InterPro" id="IPR005502">
    <property type="entry name" value="Ribosyl_crysJ1"/>
</dbReference>
<dbReference type="PANTHER" id="PTHR16222">
    <property type="entry name" value="ADP-RIBOSYLGLYCOHYDROLASE"/>
    <property type="match status" value="1"/>
</dbReference>